<evidence type="ECO:0000313" key="8">
    <source>
        <dbReference type="Proteomes" id="UP000295325"/>
    </source>
</evidence>
<feature type="compositionally biased region" description="Polar residues" evidence="3">
    <location>
        <begin position="354"/>
        <end position="363"/>
    </location>
</feature>
<comment type="caution">
    <text evidence="7">The sequence shown here is derived from an EMBL/GenBank/DDBJ whole genome shotgun (WGS) entry which is preliminary data.</text>
</comment>
<keyword evidence="8" id="KW-1185">Reference proteome</keyword>
<dbReference type="Gene3D" id="2.70.70.10">
    <property type="entry name" value="Glucose Permease (Domain IIA)"/>
    <property type="match status" value="1"/>
</dbReference>
<evidence type="ECO:0000259" key="6">
    <source>
        <dbReference type="Pfam" id="PF24568"/>
    </source>
</evidence>
<dbReference type="Pfam" id="PF24568">
    <property type="entry name" value="CC_PcsB"/>
    <property type="match status" value="1"/>
</dbReference>
<dbReference type="InterPro" id="IPR057309">
    <property type="entry name" value="PcsB_CC"/>
</dbReference>
<dbReference type="SUPFAM" id="SSF51261">
    <property type="entry name" value="Duplicated hybrid motif"/>
    <property type="match status" value="1"/>
</dbReference>
<name>A0A4R7KXG7_9CLOT</name>
<dbReference type="PANTHER" id="PTHR21666">
    <property type="entry name" value="PEPTIDASE-RELATED"/>
    <property type="match status" value="1"/>
</dbReference>
<dbReference type="RefSeq" id="WP_133626827.1">
    <property type="nucleotide sequence ID" value="NZ_SOAZ01000001.1"/>
</dbReference>
<dbReference type="InterPro" id="IPR050570">
    <property type="entry name" value="Cell_wall_metabolism_enzyme"/>
</dbReference>
<reference evidence="7 8" key="1">
    <citation type="submission" date="2019-03" db="EMBL/GenBank/DDBJ databases">
        <title>Genomic Encyclopedia of Type Strains, Phase IV (KMG-IV): sequencing the most valuable type-strain genomes for metagenomic binning, comparative biology and taxonomic classification.</title>
        <authorList>
            <person name="Goeker M."/>
        </authorList>
    </citation>
    <scope>NUCLEOTIDE SEQUENCE [LARGE SCALE GENOMIC DNA]</scope>
    <source>
        <strain evidence="7 8">DSM 24455</strain>
    </source>
</reference>
<evidence type="ECO:0000259" key="5">
    <source>
        <dbReference type="Pfam" id="PF01551"/>
    </source>
</evidence>
<organism evidence="7 8">
    <name type="scientific">Fonticella tunisiensis</name>
    <dbReference type="NCBI Taxonomy" id="1096341"/>
    <lineage>
        <taxon>Bacteria</taxon>
        <taxon>Bacillati</taxon>
        <taxon>Bacillota</taxon>
        <taxon>Clostridia</taxon>
        <taxon>Eubacteriales</taxon>
        <taxon>Clostridiaceae</taxon>
        <taxon>Fonticella</taxon>
    </lineage>
</organism>
<evidence type="ECO:0000256" key="2">
    <source>
        <dbReference type="SAM" id="Coils"/>
    </source>
</evidence>
<feature type="domain" description="Peptidoglycan hydrolase PcsB coiled-coil" evidence="6">
    <location>
        <begin position="104"/>
        <end position="169"/>
    </location>
</feature>
<dbReference type="Gene3D" id="6.10.250.3150">
    <property type="match status" value="1"/>
</dbReference>
<proteinExistence type="predicted"/>
<protein>
    <submittedName>
        <fullName evidence="7">Septal ring factor EnvC (AmiA/AmiB activator)</fullName>
    </submittedName>
</protein>
<feature type="coiled-coil region" evidence="2">
    <location>
        <begin position="153"/>
        <end position="240"/>
    </location>
</feature>
<dbReference type="EMBL" id="SOAZ01000001">
    <property type="protein sequence ID" value="TDT63710.1"/>
    <property type="molecule type" value="Genomic_DNA"/>
</dbReference>
<feature type="coiled-coil region" evidence="2">
    <location>
        <begin position="27"/>
        <end position="114"/>
    </location>
</feature>
<dbReference type="Proteomes" id="UP000295325">
    <property type="component" value="Unassembled WGS sequence"/>
</dbReference>
<dbReference type="PANTHER" id="PTHR21666:SF289">
    <property type="entry name" value="L-ALA--D-GLU ENDOPEPTIDASE"/>
    <property type="match status" value="1"/>
</dbReference>
<dbReference type="FunFam" id="2.70.70.10:FF:000006">
    <property type="entry name" value="M23 family peptidase"/>
    <property type="match status" value="1"/>
</dbReference>
<dbReference type="GO" id="GO:0004222">
    <property type="term" value="F:metalloendopeptidase activity"/>
    <property type="evidence" value="ECO:0007669"/>
    <property type="project" value="TreeGrafter"/>
</dbReference>
<keyword evidence="2" id="KW-0175">Coiled coil</keyword>
<feature type="region of interest" description="Disordered" evidence="3">
    <location>
        <begin position="353"/>
        <end position="376"/>
    </location>
</feature>
<dbReference type="OrthoDB" id="9809488at2"/>
<feature type="signal peptide" evidence="4">
    <location>
        <begin position="1"/>
        <end position="22"/>
    </location>
</feature>
<dbReference type="AlphaFoldDB" id="A0A4R7KXG7"/>
<sequence length="389" mass="43608">MKKRWLSLLLVFIFSFSTLSFAFGETIKDKQEQLNQVKDKIDDLQNKIEDVKDQKEDVLAEIDKISSEMDKLQNEINGINKQMGAVKAEIDQTNKNLEKAVKEYETEKGLYAERLRAMYINGSEGYPEVLLSSKSFSDFITNIDMVKKIMEYDKKILTEMKQKQDEIQKQKEKLESKQKELAQLQASVEQKKAALAKENAEKQKYYSKLKQDHAALEKMLDEEEEESRALSKEINRLLASAPSRGGGNTSYSGSKTGILKVSDIGRIPPITSPFGWRVHPILKVPKYHSGIDIGIPSGTPVYAMSDGTVIIARYYGSYGNTVVIDHGGGITSLYAHNSALLVSEGQQVKKGQMISKSGSTGRSTGPHLHFEVRQNGDPINPMPYYVVGQ</sequence>
<gene>
    <name evidence="7" type="ORF">EDD71_101137</name>
</gene>
<dbReference type="CDD" id="cd12797">
    <property type="entry name" value="M23_peptidase"/>
    <property type="match status" value="1"/>
</dbReference>
<accession>A0A4R7KXG7</accession>
<feature type="domain" description="M23ase beta-sheet core" evidence="5">
    <location>
        <begin position="287"/>
        <end position="381"/>
    </location>
</feature>
<evidence type="ECO:0000256" key="1">
    <source>
        <dbReference type="ARBA" id="ARBA00022729"/>
    </source>
</evidence>
<evidence type="ECO:0000256" key="4">
    <source>
        <dbReference type="SAM" id="SignalP"/>
    </source>
</evidence>
<dbReference type="InterPro" id="IPR011055">
    <property type="entry name" value="Dup_hybrid_motif"/>
</dbReference>
<dbReference type="Pfam" id="PF01551">
    <property type="entry name" value="Peptidase_M23"/>
    <property type="match status" value="1"/>
</dbReference>
<feature type="chain" id="PRO_5039652167" evidence="4">
    <location>
        <begin position="23"/>
        <end position="389"/>
    </location>
</feature>
<dbReference type="SUPFAM" id="SSF57997">
    <property type="entry name" value="Tropomyosin"/>
    <property type="match status" value="1"/>
</dbReference>
<evidence type="ECO:0000256" key="3">
    <source>
        <dbReference type="SAM" id="MobiDB-lite"/>
    </source>
</evidence>
<evidence type="ECO:0000313" key="7">
    <source>
        <dbReference type="EMBL" id="TDT63710.1"/>
    </source>
</evidence>
<keyword evidence="1 4" id="KW-0732">Signal</keyword>
<dbReference type="InterPro" id="IPR016047">
    <property type="entry name" value="M23ase_b-sheet_dom"/>
</dbReference>